<reference evidence="1" key="1">
    <citation type="journal article" date="2015" name="Nature">
        <title>Complex archaea that bridge the gap between prokaryotes and eukaryotes.</title>
        <authorList>
            <person name="Spang A."/>
            <person name="Saw J.H."/>
            <person name="Jorgensen S.L."/>
            <person name="Zaremba-Niedzwiedzka K."/>
            <person name="Martijn J."/>
            <person name="Lind A.E."/>
            <person name="van Eijk R."/>
            <person name="Schleper C."/>
            <person name="Guy L."/>
            <person name="Ettema T.J."/>
        </authorList>
    </citation>
    <scope>NUCLEOTIDE SEQUENCE</scope>
</reference>
<protein>
    <submittedName>
        <fullName evidence="1">Uncharacterized protein</fullName>
    </submittedName>
</protein>
<gene>
    <name evidence="1" type="ORF">LCGC14_1173310</name>
</gene>
<evidence type="ECO:0000313" key="1">
    <source>
        <dbReference type="EMBL" id="KKM96921.1"/>
    </source>
</evidence>
<organism evidence="1">
    <name type="scientific">marine sediment metagenome</name>
    <dbReference type="NCBI Taxonomy" id="412755"/>
    <lineage>
        <taxon>unclassified sequences</taxon>
        <taxon>metagenomes</taxon>
        <taxon>ecological metagenomes</taxon>
    </lineage>
</organism>
<dbReference type="EMBL" id="LAZR01005816">
    <property type="protein sequence ID" value="KKM96921.1"/>
    <property type="molecule type" value="Genomic_DNA"/>
</dbReference>
<name>A0A0F9MC48_9ZZZZ</name>
<proteinExistence type="predicted"/>
<sequence length="86" mass="9891">MNNGKFTIRGGQLVFKKTGTPIPSNEPVFILRACDRQALSILRVYQSKMRPVSKEWKGIQSVIEDFIQFRQLNRLEMLDSAEAYKG</sequence>
<comment type="caution">
    <text evidence="1">The sequence shown here is derived from an EMBL/GenBank/DDBJ whole genome shotgun (WGS) entry which is preliminary data.</text>
</comment>
<dbReference type="AlphaFoldDB" id="A0A0F9MC48"/>
<accession>A0A0F9MC48</accession>